<name>A0A066UST3_9VIBR</name>
<dbReference type="Proteomes" id="UP000027219">
    <property type="component" value="Unassembled WGS sequence"/>
</dbReference>
<comment type="caution">
    <text evidence="2">The sequence shown here is derived from an EMBL/GenBank/DDBJ whole genome shotgun (WGS) entry which is preliminary data.</text>
</comment>
<proteinExistence type="predicted"/>
<organism evidence="2 3">
    <name type="scientific">Vibrio fortis</name>
    <dbReference type="NCBI Taxonomy" id="212667"/>
    <lineage>
        <taxon>Bacteria</taxon>
        <taxon>Pseudomonadati</taxon>
        <taxon>Pseudomonadota</taxon>
        <taxon>Gammaproteobacteria</taxon>
        <taxon>Vibrionales</taxon>
        <taxon>Vibrionaceae</taxon>
        <taxon>Vibrio</taxon>
    </lineage>
</organism>
<dbReference type="AlphaFoldDB" id="A0A066UST3"/>
<reference evidence="2 3" key="1">
    <citation type="submission" date="2014-02" db="EMBL/GenBank/DDBJ databases">
        <title>Vibrio fortis Dalian14 Genome Sequencing.</title>
        <authorList>
            <person name="Wang Y."/>
            <person name="Song L."/>
            <person name="Liu G."/>
            <person name="Ding J."/>
        </authorList>
    </citation>
    <scope>NUCLEOTIDE SEQUENCE [LARGE SCALE GENOMIC DNA]</scope>
    <source>
        <strain evidence="2 3">Dalian14</strain>
    </source>
</reference>
<feature type="region of interest" description="Disordered" evidence="1">
    <location>
        <begin position="1"/>
        <end position="28"/>
    </location>
</feature>
<evidence type="ECO:0000313" key="3">
    <source>
        <dbReference type="Proteomes" id="UP000027219"/>
    </source>
</evidence>
<sequence length="60" mass="6895">MNFSINSVGKTYQKKPEQKQCSKYQQKTDPKGPLIIVIELNRESGCLSERTNQRFASTNM</sequence>
<accession>A0A066UST3</accession>
<gene>
    <name evidence="2" type="ORF">VFDL14_22305</name>
</gene>
<dbReference type="EMBL" id="JFFR01000013">
    <property type="protein sequence ID" value="KDN28982.1"/>
    <property type="molecule type" value="Genomic_DNA"/>
</dbReference>
<protein>
    <submittedName>
        <fullName evidence="2">Uncharacterized protein</fullName>
    </submittedName>
</protein>
<keyword evidence="3" id="KW-1185">Reference proteome</keyword>
<evidence type="ECO:0000313" key="2">
    <source>
        <dbReference type="EMBL" id="KDN28982.1"/>
    </source>
</evidence>
<feature type="compositionally biased region" description="Polar residues" evidence="1">
    <location>
        <begin position="1"/>
        <end position="10"/>
    </location>
</feature>
<evidence type="ECO:0000256" key="1">
    <source>
        <dbReference type="SAM" id="MobiDB-lite"/>
    </source>
</evidence>
<feature type="compositionally biased region" description="Basic and acidic residues" evidence="1">
    <location>
        <begin position="14"/>
        <end position="28"/>
    </location>
</feature>